<name>A0ACC0HYR1_9ERIC</name>
<keyword evidence="2" id="KW-1185">Reference proteome</keyword>
<accession>A0ACC0HYR1</accession>
<proteinExistence type="predicted"/>
<organism evidence="1 2">
    <name type="scientific">Camellia lanceoleosa</name>
    <dbReference type="NCBI Taxonomy" id="1840588"/>
    <lineage>
        <taxon>Eukaryota</taxon>
        <taxon>Viridiplantae</taxon>
        <taxon>Streptophyta</taxon>
        <taxon>Embryophyta</taxon>
        <taxon>Tracheophyta</taxon>
        <taxon>Spermatophyta</taxon>
        <taxon>Magnoliopsida</taxon>
        <taxon>eudicotyledons</taxon>
        <taxon>Gunneridae</taxon>
        <taxon>Pentapetalae</taxon>
        <taxon>asterids</taxon>
        <taxon>Ericales</taxon>
        <taxon>Theaceae</taxon>
        <taxon>Camellia</taxon>
    </lineage>
</organism>
<protein>
    <submittedName>
        <fullName evidence="1">Uncharacterized protein</fullName>
    </submittedName>
</protein>
<comment type="caution">
    <text evidence="1">The sequence shown here is derived from an EMBL/GenBank/DDBJ whole genome shotgun (WGS) entry which is preliminary data.</text>
</comment>
<dbReference type="EMBL" id="CM045759">
    <property type="protein sequence ID" value="KAI8018535.1"/>
    <property type="molecule type" value="Genomic_DNA"/>
</dbReference>
<evidence type="ECO:0000313" key="1">
    <source>
        <dbReference type="EMBL" id="KAI8018535.1"/>
    </source>
</evidence>
<evidence type="ECO:0000313" key="2">
    <source>
        <dbReference type="Proteomes" id="UP001060215"/>
    </source>
</evidence>
<sequence length="254" mass="28738">MTKNSGVVILRQSPRKKSGGAARNIADSDFTSEPITVKRQGKIPFKGKKQDAYVMKKVAVDTSRLAYRSNINGVIKTVQELKLTTAHERHLRRTPFWAMIHSIRKHNLAPNAYKKCDETVFRILETYNPEDEKFYIGGKGVPLRRSDIRLIFGIQCGVEQLDLAHGSRPPSDFIQRRCTIVGRISCKKIKELLDEAIKGKSGNDEEDVAKLLSLYLCGKLFSLLNGESIGWAFVRVIDKLSTMRLYGQSRHVPH</sequence>
<gene>
    <name evidence="1" type="ORF">LOK49_LG04G00715</name>
</gene>
<dbReference type="Proteomes" id="UP001060215">
    <property type="component" value="Chromosome 2"/>
</dbReference>
<reference evidence="1 2" key="1">
    <citation type="journal article" date="2022" name="Plant J.">
        <title>Chromosome-level genome of Camellia lanceoleosa provides a valuable resource for understanding genome evolution and self-incompatibility.</title>
        <authorList>
            <person name="Gong W."/>
            <person name="Xiao S."/>
            <person name="Wang L."/>
            <person name="Liao Z."/>
            <person name="Chang Y."/>
            <person name="Mo W."/>
            <person name="Hu G."/>
            <person name="Li W."/>
            <person name="Zhao G."/>
            <person name="Zhu H."/>
            <person name="Hu X."/>
            <person name="Ji K."/>
            <person name="Xiang X."/>
            <person name="Song Q."/>
            <person name="Yuan D."/>
            <person name="Jin S."/>
            <person name="Zhang L."/>
        </authorList>
    </citation>
    <scope>NUCLEOTIDE SEQUENCE [LARGE SCALE GENOMIC DNA]</scope>
    <source>
        <strain evidence="1">SQ_2022a</strain>
    </source>
</reference>